<reference evidence="3 4" key="2">
    <citation type="submission" date="2018-07" db="EMBL/GenBank/DDBJ databases">
        <title>Annotation of Aphanomyces astaci genome assembly.</title>
        <authorList>
            <person name="Studholme D.J."/>
        </authorList>
    </citation>
    <scope>NUCLEOTIDE SEQUENCE [LARGE SCALE GENOMIC DNA]</scope>
    <source>
        <strain evidence="3">Pc</strain>
    </source>
</reference>
<feature type="signal peptide" evidence="1">
    <location>
        <begin position="1"/>
        <end position="20"/>
    </location>
</feature>
<evidence type="ECO:0000256" key="1">
    <source>
        <dbReference type="SAM" id="SignalP"/>
    </source>
</evidence>
<evidence type="ECO:0000313" key="3">
    <source>
        <dbReference type="EMBL" id="RQM28199.1"/>
    </source>
</evidence>
<dbReference type="AlphaFoldDB" id="W4FKX9"/>
<reference evidence="2" key="1">
    <citation type="submission" date="2013-12" db="EMBL/GenBank/DDBJ databases">
        <title>The Genome Sequence of Aphanomyces astaci APO3.</title>
        <authorList>
            <consortium name="The Broad Institute Genomics Platform"/>
            <person name="Russ C."/>
            <person name="Tyler B."/>
            <person name="van West P."/>
            <person name="Dieguez-Uribeondo J."/>
            <person name="Young S.K."/>
            <person name="Zeng Q."/>
            <person name="Gargeya S."/>
            <person name="Fitzgerald M."/>
            <person name="Abouelleil A."/>
            <person name="Alvarado L."/>
            <person name="Chapman S.B."/>
            <person name="Gainer-Dewar J."/>
            <person name="Goldberg J."/>
            <person name="Griggs A."/>
            <person name="Gujja S."/>
            <person name="Hansen M."/>
            <person name="Howarth C."/>
            <person name="Imamovic A."/>
            <person name="Ireland A."/>
            <person name="Larimer J."/>
            <person name="McCowan C."/>
            <person name="Murphy C."/>
            <person name="Pearson M."/>
            <person name="Poon T.W."/>
            <person name="Priest M."/>
            <person name="Roberts A."/>
            <person name="Saif S."/>
            <person name="Shea T."/>
            <person name="Sykes S."/>
            <person name="Wortman J."/>
            <person name="Nusbaum C."/>
            <person name="Birren B."/>
        </authorList>
    </citation>
    <scope>NUCLEOTIDE SEQUENCE [LARGE SCALE GENOMIC DNA]</scope>
    <source>
        <strain evidence="2">APO3</strain>
    </source>
</reference>
<protein>
    <submittedName>
        <fullName evidence="2">Uncharacterized protein</fullName>
    </submittedName>
</protein>
<gene>
    <name evidence="3" type="ORF">B5M09_009319</name>
    <name evidence="2" type="ORF">H257_16267</name>
</gene>
<dbReference type="GeneID" id="20818263"/>
<dbReference type="EMBL" id="KI913196">
    <property type="protein sequence ID" value="ETV67536.1"/>
    <property type="molecule type" value="Genomic_DNA"/>
</dbReference>
<keyword evidence="4" id="KW-1185">Reference proteome</keyword>
<evidence type="ECO:0000313" key="4">
    <source>
        <dbReference type="Proteomes" id="UP000284702"/>
    </source>
</evidence>
<keyword evidence="1" id="KW-0732">Signal</keyword>
<sequence>MQPFGLVLAFVALLAHDATAQAACSTTGRSVTVSGFVMDNFCIQRGTLLDNPDVKTLEGPDAHSIHCLVDIKRCVDSKYTILAPPGNGSDLYSVKYQLDETATATAKSYAEAARELGGKKGFSVTVTGVDDGTPVLKCVEVSKDVVVDGKTLSLPATTSINSASTPFTVGSMVLALTAAASALLV</sequence>
<dbReference type="RefSeq" id="XP_009842940.1">
    <property type="nucleotide sequence ID" value="XM_009844638.1"/>
</dbReference>
<name>W4FKX9_APHAT</name>
<accession>W4FKX9</accession>
<dbReference type="OrthoDB" id="77477at2759"/>
<feature type="chain" id="PRO_5038289585" evidence="1">
    <location>
        <begin position="21"/>
        <end position="185"/>
    </location>
</feature>
<organism evidence="2">
    <name type="scientific">Aphanomyces astaci</name>
    <name type="common">Crayfish plague agent</name>
    <dbReference type="NCBI Taxonomy" id="112090"/>
    <lineage>
        <taxon>Eukaryota</taxon>
        <taxon>Sar</taxon>
        <taxon>Stramenopiles</taxon>
        <taxon>Oomycota</taxon>
        <taxon>Saprolegniomycetes</taxon>
        <taxon>Saprolegniales</taxon>
        <taxon>Verrucalvaceae</taxon>
        <taxon>Aphanomyces</taxon>
    </lineage>
</organism>
<dbReference type="Proteomes" id="UP000284702">
    <property type="component" value="Unassembled WGS sequence"/>
</dbReference>
<proteinExistence type="predicted"/>
<dbReference type="VEuPathDB" id="FungiDB:H257_16267"/>
<evidence type="ECO:0000313" key="2">
    <source>
        <dbReference type="EMBL" id="ETV67536.1"/>
    </source>
</evidence>
<dbReference type="EMBL" id="MZMZ02001843">
    <property type="protein sequence ID" value="RQM28199.1"/>
    <property type="molecule type" value="Genomic_DNA"/>
</dbReference>